<proteinExistence type="predicted"/>
<dbReference type="SUPFAM" id="SSF50494">
    <property type="entry name" value="Trypsin-like serine proteases"/>
    <property type="match status" value="1"/>
</dbReference>
<dbReference type="OrthoDB" id="5928962at2"/>
<organism evidence="3 4">
    <name type="scientific">Glycomyces harbinensis</name>
    <dbReference type="NCBI Taxonomy" id="58114"/>
    <lineage>
        <taxon>Bacteria</taxon>
        <taxon>Bacillati</taxon>
        <taxon>Actinomycetota</taxon>
        <taxon>Actinomycetes</taxon>
        <taxon>Glycomycetales</taxon>
        <taxon>Glycomycetaceae</taxon>
        <taxon>Glycomyces</taxon>
    </lineage>
</organism>
<dbReference type="InterPro" id="IPR043504">
    <property type="entry name" value="Peptidase_S1_PA_chymotrypsin"/>
</dbReference>
<keyword evidence="4" id="KW-1185">Reference proteome</keyword>
<evidence type="ECO:0000313" key="4">
    <source>
        <dbReference type="Proteomes" id="UP000198949"/>
    </source>
</evidence>
<dbReference type="InterPro" id="IPR009003">
    <property type="entry name" value="Peptidase_S1_PA"/>
</dbReference>
<keyword evidence="2" id="KW-0732">Signal</keyword>
<dbReference type="Pfam" id="PF13365">
    <property type="entry name" value="Trypsin_2"/>
    <property type="match status" value="1"/>
</dbReference>
<name>A0A1G7BWR3_9ACTN</name>
<sequence>MHPSRILSAAAAGVVAAAMLAWGPQAAAQAPEPQYRADQIAQVEHADVDLEAGEARTVAHPGAAFIKARFDRVRLGERDAITVTGPGESRTYGADDVDGEGLRALSVEGDTAEVTLHDDPADGTAATARLVSYSRGLNETELDSRPSAWEAGPESVCGRDDSKHAACYRENDPAIYETGRAVARLIIDDESYCTGWIAGKNRLLTNNHCFSTDERAAKVEVQFGYECLECGGGEIAEPIKVTGEEVLATDRTYDYTLFTVEDWSAIEHLPRLPISTRPVQAGDKVYIPGHPAGKPMRIAATSSSEPDGTGRQCQVHDPEADGRGWNSDLSYLCDTEGGSSGSPVIDRATGEVVGLHHFGGCPNQAVRMDLVYRMISPYLVYEG</sequence>
<dbReference type="Gene3D" id="2.40.10.10">
    <property type="entry name" value="Trypsin-like serine proteases"/>
    <property type="match status" value="2"/>
</dbReference>
<evidence type="ECO:0000313" key="3">
    <source>
        <dbReference type="EMBL" id="SDE31558.1"/>
    </source>
</evidence>
<dbReference type="Proteomes" id="UP000198949">
    <property type="component" value="Unassembled WGS sequence"/>
</dbReference>
<dbReference type="RefSeq" id="WP_091039867.1">
    <property type="nucleotide sequence ID" value="NZ_FNAD01000018.1"/>
</dbReference>
<dbReference type="STRING" id="58114.SAMN05216270_11822"/>
<dbReference type="AlphaFoldDB" id="A0A1G7BWR3"/>
<accession>A0A1G7BWR3</accession>
<feature type="chain" id="PRO_5011460750" evidence="2">
    <location>
        <begin position="28"/>
        <end position="383"/>
    </location>
</feature>
<dbReference type="PANTHER" id="PTHR36234:SF5">
    <property type="entry name" value="LYSYL ENDOPEPTIDASE"/>
    <property type="match status" value="1"/>
</dbReference>
<dbReference type="EMBL" id="FNAD01000018">
    <property type="protein sequence ID" value="SDE31558.1"/>
    <property type="molecule type" value="Genomic_DNA"/>
</dbReference>
<protein>
    <submittedName>
        <fullName evidence="3">Trypsin-like peptidase domain-containing protein</fullName>
    </submittedName>
</protein>
<evidence type="ECO:0000256" key="1">
    <source>
        <dbReference type="SAM" id="MobiDB-lite"/>
    </source>
</evidence>
<feature type="region of interest" description="Disordered" evidence="1">
    <location>
        <begin position="299"/>
        <end position="319"/>
    </location>
</feature>
<reference evidence="4" key="1">
    <citation type="submission" date="2016-10" db="EMBL/GenBank/DDBJ databases">
        <authorList>
            <person name="Varghese N."/>
            <person name="Submissions S."/>
        </authorList>
    </citation>
    <scope>NUCLEOTIDE SEQUENCE [LARGE SCALE GENOMIC DNA]</scope>
    <source>
        <strain evidence="4">CGMCC 4.3516</strain>
    </source>
</reference>
<feature type="signal peptide" evidence="2">
    <location>
        <begin position="1"/>
        <end position="27"/>
    </location>
</feature>
<evidence type="ECO:0000256" key="2">
    <source>
        <dbReference type="SAM" id="SignalP"/>
    </source>
</evidence>
<dbReference type="PANTHER" id="PTHR36234">
    <property type="entry name" value="LYSYL ENDOPEPTIDASE"/>
    <property type="match status" value="1"/>
</dbReference>
<gene>
    <name evidence="3" type="ORF">SAMN05216270_11822</name>
</gene>